<name>A0AAV6NK69_9ROSI</name>
<dbReference type="GO" id="GO:0008360">
    <property type="term" value="P:regulation of cell shape"/>
    <property type="evidence" value="ECO:0007669"/>
    <property type="project" value="TreeGrafter"/>
</dbReference>
<feature type="domain" description="Bromo" evidence="1">
    <location>
        <begin position="222"/>
        <end position="268"/>
    </location>
</feature>
<dbReference type="GO" id="GO:0006357">
    <property type="term" value="P:regulation of transcription by RNA polymerase II"/>
    <property type="evidence" value="ECO:0007669"/>
    <property type="project" value="TreeGrafter"/>
</dbReference>
<reference evidence="3 4" key="1">
    <citation type="journal article" date="2021" name="Hortic Res">
        <title>The domestication of Cucurbita argyrosperma as revealed by the genome of its wild relative.</title>
        <authorList>
            <person name="Barrera-Redondo J."/>
            <person name="Sanchez-de la Vega G."/>
            <person name="Aguirre-Liguori J.A."/>
            <person name="Castellanos-Morales G."/>
            <person name="Gutierrez-Guerrero Y.T."/>
            <person name="Aguirre-Dugua X."/>
            <person name="Aguirre-Planter E."/>
            <person name="Tenaillon M.I."/>
            <person name="Lira-Saade R."/>
            <person name="Eguiarte L.E."/>
        </authorList>
    </citation>
    <scope>NUCLEOTIDE SEQUENCE [LARGE SCALE GENOMIC DNA]</scope>
    <source>
        <strain evidence="3">JBR-2021</strain>
    </source>
</reference>
<dbReference type="GO" id="GO:0005634">
    <property type="term" value="C:nucleus"/>
    <property type="evidence" value="ECO:0007669"/>
    <property type="project" value="TreeGrafter"/>
</dbReference>
<feature type="domain" description="BRWD/PHIP ancillary-like" evidence="2">
    <location>
        <begin position="9"/>
        <end position="188"/>
    </location>
</feature>
<feature type="non-terminal residue" evidence="3">
    <location>
        <position position="1"/>
    </location>
</feature>
<dbReference type="Proteomes" id="UP000685013">
    <property type="component" value="Chromosome 6"/>
</dbReference>
<dbReference type="InterPro" id="IPR001487">
    <property type="entry name" value="Bromodomain"/>
</dbReference>
<evidence type="ECO:0000313" key="4">
    <source>
        <dbReference type="Proteomes" id="UP000685013"/>
    </source>
</evidence>
<evidence type="ECO:0000259" key="1">
    <source>
        <dbReference type="Pfam" id="PF00439"/>
    </source>
</evidence>
<accession>A0AAV6NK69</accession>
<dbReference type="PANTHER" id="PTHR16266:SF17">
    <property type="entry name" value="BRWD3"/>
    <property type="match status" value="1"/>
</dbReference>
<organism evidence="3 4">
    <name type="scientific">Cucurbita argyrosperma subsp. sororia</name>
    <dbReference type="NCBI Taxonomy" id="37648"/>
    <lineage>
        <taxon>Eukaryota</taxon>
        <taxon>Viridiplantae</taxon>
        <taxon>Streptophyta</taxon>
        <taxon>Embryophyta</taxon>
        <taxon>Tracheophyta</taxon>
        <taxon>Spermatophyta</taxon>
        <taxon>Magnoliopsida</taxon>
        <taxon>eudicotyledons</taxon>
        <taxon>Gunneridae</taxon>
        <taxon>Pentapetalae</taxon>
        <taxon>rosids</taxon>
        <taxon>fabids</taxon>
        <taxon>Cucurbitales</taxon>
        <taxon>Cucurbitaceae</taxon>
        <taxon>Cucurbiteae</taxon>
        <taxon>Cucurbita</taxon>
    </lineage>
</organism>
<dbReference type="InterPro" id="IPR052060">
    <property type="entry name" value="Bromo_WD_repeat"/>
</dbReference>
<gene>
    <name evidence="3" type="primary">Brwd1</name>
    <name evidence="3" type="ORF">SDJN03_10748</name>
</gene>
<dbReference type="PANTHER" id="PTHR16266">
    <property type="entry name" value="WD REPEAT DOMAIN 9"/>
    <property type="match status" value="1"/>
</dbReference>
<dbReference type="InterPro" id="IPR057451">
    <property type="entry name" value="BRWD/PHIP_AD"/>
</dbReference>
<dbReference type="Pfam" id="PF00439">
    <property type="entry name" value="Bromodomain"/>
    <property type="match status" value="1"/>
</dbReference>
<keyword evidence="4" id="KW-1185">Reference proteome</keyword>
<evidence type="ECO:0000259" key="2">
    <source>
        <dbReference type="Pfam" id="PF25313"/>
    </source>
</evidence>
<dbReference type="EMBL" id="JAGKQH010000006">
    <property type="protein sequence ID" value="KAG6597568.1"/>
    <property type="molecule type" value="Genomic_DNA"/>
</dbReference>
<dbReference type="GO" id="GO:0007010">
    <property type="term" value="P:cytoskeleton organization"/>
    <property type="evidence" value="ECO:0007669"/>
    <property type="project" value="TreeGrafter"/>
</dbReference>
<evidence type="ECO:0000313" key="3">
    <source>
        <dbReference type="EMBL" id="KAG6597568.1"/>
    </source>
</evidence>
<dbReference type="Pfam" id="PF25313">
    <property type="entry name" value="BRWD_AD"/>
    <property type="match status" value="1"/>
</dbReference>
<comment type="caution">
    <text evidence="3">The sequence shown here is derived from an EMBL/GenBank/DDBJ whole genome shotgun (WGS) entry which is preliminary data.</text>
</comment>
<protein>
    <submittedName>
        <fullName evidence="3">Bromodomain and WD repeat-containing protein 1</fullName>
    </submittedName>
</protein>
<proteinExistence type="predicted"/>
<sequence length="282" mass="33061">MMPAHEGGSRYIPQLGDEVAYLRQGHQEYIDHCCTNYYHTKDTGPWTSIRGPVRAVEFCKVVELVYSTSAGSGDSCCKMLLKFIDPTSHVYLQSLKLTLPELTSFPDFLVERTRFEAAMQRNWTFRDKCKVWWKNDVGVDGSWWDGRIVSVQAKSSEYPESPWERYTIKYRSDPAEPHLHSPWELYDTVTQWDQPRIDDENKAKLLTAFDQLTSILCRFPVPLCLEIIQERLQNDYYRSLEALKHDFMVMLSNFESFVAKNEDMSKKIRRLSDWFSRNISPL</sequence>
<dbReference type="AlphaFoldDB" id="A0AAV6NK69"/>